<organism evidence="2 3">
    <name type="scientific">Kibdelosporangium persicum</name>
    <dbReference type="NCBI Taxonomy" id="2698649"/>
    <lineage>
        <taxon>Bacteria</taxon>
        <taxon>Bacillati</taxon>
        <taxon>Actinomycetota</taxon>
        <taxon>Actinomycetes</taxon>
        <taxon>Pseudonocardiales</taxon>
        <taxon>Pseudonocardiaceae</taxon>
        <taxon>Kibdelosporangium</taxon>
    </lineage>
</organism>
<dbReference type="SUPFAM" id="SSF52218">
    <property type="entry name" value="Flavoproteins"/>
    <property type="match status" value="1"/>
</dbReference>
<evidence type="ECO:0000313" key="3">
    <source>
        <dbReference type="Proteomes" id="UP000763557"/>
    </source>
</evidence>
<sequence>MTYRVGYIVGSLSQRSINRRLAKALTKIAPHDLELVEIPIADLPLYNHDLDDDYPETGRRLKAQVEEADAILFVTPEYNRSIPGAVKNAIDWVTRPWGSNSLNGKPAAVIGASIGAISTAVAQQHLKSILAFTNSPVLGQPEAYVQYTEGLITENGEVTNETTAEFLALFLNAFTEHIKRNLG</sequence>
<dbReference type="PANTHER" id="PTHR30543:SF21">
    <property type="entry name" value="NAD(P)H-DEPENDENT FMN REDUCTASE LOT6"/>
    <property type="match status" value="1"/>
</dbReference>
<dbReference type="Proteomes" id="UP000763557">
    <property type="component" value="Unassembled WGS sequence"/>
</dbReference>
<accession>A0ABX2F181</accession>
<evidence type="ECO:0000313" key="2">
    <source>
        <dbReference type="EMBL" id="NRN65065.1"/>
    </source>
</evidence>
<proteinExistence type="predicted"/>
<dbReference type="EMBL" id="JAAATY010000005">
    <property type="protein sequence ID" value="NRN65065.1"/>
    <property type="molecule type" value="Genomic_DNA"/>
</dbReference>
<dbReference type="PANTHER" id="PTHR30543">
    <property type="entry name" value="CHROMATE REDUCTASE"/>
    <property type="match status" value="1"/>
</dbReference>
<protein>
    <submittedName>
        <fullName evidence="2">FMN-dependent NADPH-azoreductase</fullName>
    </submittedName>
</protein>
<gene>
    <name evidence="2" type="ORF">GC106_22750</name>
</gene>
<dbReference type="InterPro" id="IPR050712">
    <property type="entry name" value="NAD(P)H-dep_reductase"/>
</dbReference>
<dbReference type="InterPro" id="IPR029039">
    <property type="entry name" value="Flavoprotein-like_sf"/>
</dbReference>
<keyword evidence="3" id="KW-1185">Reference proteome</keyword>
<dbReference type="Pfam" id="PF03358">
    <property type="entry name" value="FMN_red"/>
    <property type="match status" value="1"/>
</dbReference>
<reference evidence="2 3" key="1">
    <citation type="submission" date="2020-01" db="EMBL/GenBank/DDBJ databases">
        <title>Kibdelosporangium persica a novel Actinomycetes from a hot desert in Iran.</title>
        <authorList>
            <person name="Safaei N."/>
            <person name="Zaburannyi N."/>
            <person name="Mueller R."/>
            <person name="Wink J."/>
        </authorList>
    </citation>
    <scope>NUCLEOTIDE SEQUENCE [LARGE SCALE GENOMIC DNA]</scope>
    <source>
        <strain evidence="2 3">4NS15</strain>
    </source>
</reference>
<dbReference type="InterPro" id="IPR005025">
    <property type="entry name" value="FMN_Rdtase-like_dom"/>
</dbReference>
<comment type="caution">
    <text evidence="2">The sequence shown here is derived from an EMBL/GenBank/DDBJ whole genome shotgun (WGS) entry which is preliminary data.</text>
</comment>
<dbReference type="Gene3D" id="3.40.50.360">
    <property type="match status" value="1"/>
</dbReference>
<name>A0ABX2F181_9PSEU</name>
<feature type="domain" description="NADPH-dependent FMN reductase-like" evidence="1">
    <location>
        <begin position="4"/>
        <end position="146"/>
    </location>
</feature>
<dbReference type="RefSeq" id="WP_173128353.1">
    <property type="nucleotide sequence ID" value="NZ_CBCSGW010000013.1"/>
</dbReference>
<evidence type="ECO:0000259" key="1">
    <source>
        <dbReference type="Pfam" id="PF03358"/>
    </source>
</evidence>